<reference evidence="1" key="1">
    <citation type="submission" date="2015-12" db="EMBL/GenBank/DDBJ databases">
        <title>Update maize B73 reference genome by single molecule sequencing technologies.</title>
        <authorList>
            <consortium name="Maize Genome Sequencing Project"/>
            <person name="Ware D."/>
        </authorList>
    </citation>
    <scope>NUCLEOTIDE SEQUENCE [LARGE SCALE GENOMIC DNA]</scope>
    <source>
        <tissue evidence="1">Seedling</tissue>
    </source>
</reference>
<name>A0A1D6IAR0_MAIZE</name>
<dbReference type="EMBL" id="CM007650">
    <property type="protein sequence ID" value="ONM57055.1"/>
    <property type="molecule type" value="Genomic_DNA"/>
</dbReference>
<accession>A0A1D6IAR0</accession>
<proteinExistence type="predicted"/>
<sequence length="280" mass="31005">MTRGRELRNYGPDWVWNDIESGQVSIATARGVSGISWGPKKDSQLKVSIEIWSWWSERRGSEYVEEIVGEMLSRREKATNFKPDYDIDIHMKVLAMSGQESSILTGYKLKIPNQLKKINNLQTKGILGAKDQRTVTSKARPRLLLQGAVQSYVQRVPDKLQVTKKAVLHVFPAALPQSIRLSCLCPRCQLSGLDVPFHAAPTSTHTPTVVTPCSSTRRSMVSQPVKTFFAITLYGTANSHFTSVVWKASTNSNALFLIAAAHNLLCLKLGKEIGVSIGNP</sequence>
<gene>
    <name evidence="1" type="ORF">ZEAMMB73_Zm00001d021413</name>
</gene>
<organism evidence="1">
    <name type="scientific">Zea mays</name>
    <name type="common">Maize</name>
    <dbReference type="NCBI Taxonomy" id="4577"/>
    <lineage>
        <taxon>Eukaryota</taxon>
        <taxon>Viridiplantae</taxon>
        <taxon>Streptophyta</taxon>
        <taxon>Embryophyta</taxon>
        <taxon>Tracheophyta</taxon>
        <taxon>Spermatophyta</taxon>
        <taxon>Magnoliopsida</taxon>
        <taxon>Liliopsida</taxon>
        <taxon>Poales</taxon>
        <taxon>Poaceae</taxon>
        <taxon>PACMAD clade</taxon>
        <taxon>Panicoideae</taxon>
        <taxon>Andropogonodae</taxon>
        <taxon>Andropogoneae</taxon>
        <taxon>Tripsacinae</taxon>
        <taxon>Zea</taxon>
    </lineage>
</organism>
<evidence type="ECO:0000313" key="1">
    <source>
        <dbReference type="EMBL" id="ONM57055.1"/>
    </source>
</evidence>
<dbReference type="AlphaFoldDB" id="A0A1D6IAR0"/>
<protein>
    <submittedName>
        <fullName evidence="1">Protein PIN-LIKES 7</fullName>
    </submittedName>
</protein>